<organism evidence="1 2">
    <name type="scientific">Streblomastix strix</name>
    <dbReference type="NCBI Taxonomy" id="222440"/>
    <lineage>
        <taxon>Eukaryota</taxon>
        <taxon>Metamonada</taxon>
        <taxon>Preaxostyla</taxon>
        <taxon>Oxymonadida</taxon>
        <taxon>Streblomastigidae</taxon>
        <taxon>Streblomastix</taxon>
    </lineage>
</organism>
<evidence type="ECO:0000313" key="2">
    <source>
        <dbReference type="Proteomes" id="UP000324800"/>
    </source>
</evidence>
<dbReference type="Proteomes" id="UP000324800">
    <property type="component" value="Unassembled WGS sequence"/>
</dbReference>
<protein>
    <submittedName>
        <fullName evidence="1">Uncharacterized protein</fullName>
    </submittedName>
</protein>
<reference evidence="1 2" key="1">
    <citation type="submission" date="2019-03" db="EMBL/GenBank/DDBJ databases">
        <title>Single cell metagenomics reveals metabolic interactions within the superorganism composed of flagellate Streblomastix strix and complex community of Bacteroidetes bacteria on its surface.</title>
        <authorList>
            <person name="Treitli S.C."/>
            <person name="Kolisko M."/>
            <person name="Husnik F."/>
            <person name="Keeling P."/>
            <person name="Hampl V."/>
        </authorList>
    </citation>
    <scope>NUCLEOTIDE SEQUENCE [LARGE SCALE GENOMIC DNA]</scope>
    <source>
        <strain evidence="1">ST1C</strain>
    </source>
</reference>
<gene>
    <name evidence="1" type="ORF">EZS28_036105</name>
</gene>
<evidence type="ECO:0000313" key="1">
    <source>
        <dbReference type="EMBL" id="KAA6368368.1"/>
    </source>
</evidence>
<dbReference type="AlphaFoldDB" id="A0A5J4UCW1"/>
<accession>A0A5J4UCW1</accession>
<dbReference type="EMBL" id="SNRW01017419">
    <property type="protein sequence ID" value="KAA6368368.1"/>
    <property type="molecule type" value="Genomic_DNA"/>
</dbReference>
<name>A0A5J4UCW1_9EUKA</name>
<comment type="caution">
    <text evidence="1">The sequence shown here is derived from an EMBL/GenBank/DDBJ whole genome shotgun (WGS) entry which is preliminary data.</text>
</comment>
<proteinExistence type="predicted"/>
<sequence length="243" mass="27945">MPEKWKNIYSVCPRGVQTRWLCACVQLKWMISRLLQIEKAIRSSKNPEIKSLRIDFIKPLFQILSPLLEFVTAIEGQNTYITEAFPIAVLTFEKLRNVHQTFSIDSEYFEITSYVSSELYKLTLNSDYGAKAALAYSFTPPGQNQSNFKVPLPVKRMEPELEIISGIDAENQIQKDKFPQGTPEDVKKFNDDIVLLFAKEDIPFLKYNPIKKIIEDGMEVQKAHPSNQPEELITVKNRIDLAD</sequence>